<reference evidence="10 11" key="1">
    <citation type="journal article" date="2016" name="Nat. Commun.">
        <title>Thousands of microbial genomes shed light on interconnected biogeochemical processes in an aquifer system.</title>
        <authorList>
            <person name="Anantharaman K."/>
            <person name="Brown C.T."/>
            <person name="Hug L.A."/>
            <person name="Sharon I."/>
            <person name="Castelle C.J."/>
            <person name="Probst A.J."/>
            <person name="Thomas B.C."/>
            <person name="Singh A."/>
            <person name="Wilkins M.J."/>
            <person name="Karaoz U."/>
            <person name="Brodie E.L."/>
            <person name="Williams K.H."/>
            <person name="Hubbard S.S."/>
            <person name="Banfield J.F."/>
        </authorList>
    </citation>
    <scope>NUCLEOTIDE SEQUENCE [LARGE SCALE GENOMIC DNA]</scope>
</reference>
<evidence type="ECO:0000256" key="7">
    <source>
        <dbReference type="HAMAP-Rule" id="MF_00038"/>
    </source>
</evidence>
<keyword evidence="7" id="KW-0132">Cell division</keyword>
<evidence type="ECO:0000256" key="9">
    <source>
        <dbReference type="PIRSR" id="PIRSR600715-1"/>
    </source>
</evidence>
<dbReference type="UniPathway" id="UPA00219"/>
<keyword evidence="5 7" id="KW-1133">Transmembrane helix</keyword>
<dbReference type="EMBL" id="MEUF01000054">
    <property type="protein sequence ID" value="OGC33791.1"/>
    <property type="molecule type" value="Genomic_DNA"/>
</dbReference>
<comment type="function">
    <text evidence="7">Catalyzes the initial step of the lipid cycle reactions in the biosynthesis of the cell wall peptidoglycan: transfers peptidoglycan precursor phospho-MurNAc-pentapeptide from UDP-MurNAc-pentapeptide onto the lipid carrier undecaprenyl phosphate, yielding undecaprenyl-pyrophosphoryl-MurNAc-pentapeptide, known as lipid I.</text>
</comment>
<dbReference type="Pfam" id="PF00953">
    <property type="entry name" value="Glycos_transf_4"/>
    <property type="match status" value="1"/>
</dbReference>
<feature type="transmembrane region" description="Helical" evidence="7">
    <location>
        <begin position="196"/>
        <end position="215"/>
    </location>
</feature>
<dbReference type="InterPro" id="IPR000715">
    <property type="entry name" value="Glycosyl_transferase_4"/>
</dbReference>
<dbReference type="InterPro" id="IPR003524">
    <property type="entry name" value="PNAcMuramoyl-5peptid_Trfase"/>
</dbReference>
<sequence>MVNLFTFFSALLISWLLLYPLVWLLHAFKLGQPIRLEGPAAHQAKAGTPTMGGLGFILAITLMLLVMIDYDIYPKYLGLIVLLLGFGGIGLIDDLLKIKRGKNLGLTFWQKILSQIIVAGLFGWLIITTGEFLPTSSWLWQFGFGEPLLYQLLTIFLVIGAANATNLTDGLNGLLAGTGTIAYLAFAVIAGCLLATPALTVCLIVAGAVLAFIHYNFPHAKVFMGDVGSLPIGAVLAGIAIILHQELRLAVVGGVFVVEALSVILQVTSFKLFRRRPFRMAPLHHHFELLGIKEWVVVVGFWAVALILGIIGIVI</sequence>
<dbReference type="Proteomes" id="UP000178951">
    <property type="component" value="Unassembled WGS sequence"/>
</dbReference>
<evidence type="ECO:0000256" key="1">
    <source>
        <dbReference type="ARBA" id="ARBA00004141"/>
    </source>
</evidence>
<keyword evidence="7" id="KW-0133">Cell shape</keyword>
<evidence type="ECO:0000256" key="5">
    <source>
        <dbReference type="ARBA" id="ARBA00022989"/>
    </source>
</evidence>
<comment type="pathway">
    <text evidence="7">Cell wall biogenesis; peptidoglycan biosynthesis.</text>
</comment>
<feature type="transmembrane region" description="Helical" evidence="7">
    <location>
        <begin position="6"/>
        <end position="28"/>
    </location>
</feature>
<dbReference type="STRING" id="1802583.A2311_01990"/>
<feature type="transmembrane region" description="Helical" evidence="7">
    <location>
        <begin position="108"/>
        <end position="127"/>
    </location>
</feature>
<dbReference type="PANTHER" id="PTHR22926">
    <property type="entry name" value="PHOSPHO-N-ACETYLMURAMOYL-PENTAPEPTIDE-TRANSFERASE"/>
    <property type="match status" value="1"/>
</dbReference>
<evidence type="ECO:0000256" key="3">
    <source>
        <dbReference type="ARBA" id="ARBA00022679"/>
    </source>
</evidence>
<dbReference type="EC" id="2.7.8.13" evidence="7 8"/>
<evidence type="ECO:0000256" key="4">
    <source>
        <dbReference type="ARBA" id="ARBA00022692"/>
    </source>
</evidence>
<feature type="binding site" evidence="9">
    <location>
        <position position="166"/>
    </location>
    <ligand>
        <name>Mg(2+)</name>
        <dbReference type="ChEBI" id="CHEBI:18420"/>
    </ligand>
</feature>
<proteinExistence type="inferred from homology"/>
<name>A0A1F4TM29_UNCSA</name>
<dbReference type="PANTHER" id="PTHR22926:SF5">
    <property type="entry name" value="PHOSPHO-N-ACETYLMURAMOYL-PENTAPEPTIDE-TRANSFERASE HOMOLOG"/>
    <property type="match status" value="1"/>
</dbReference>
<protein>
    <recommendedName>
        <fullName evidence="7 8">Phospho-N-acetylmuramoyl-pentapeptide-transferase</fullName>
        <ecNumber evidence="7 8">2.7.8.13</ecNumber>
    </recommendedName>
    <alternativeName>
        <fullName evidence="7">UDP-MurNAc-pentapeptide phosphotransferase</fullName>
    </alternativeName>
</protein>
<dbReference type="GO" id="GO:0009252">
    <property type="term" value="P:peptidoglycan biosynthetic process"/>
    <property type="evidence" value="ECO:0007669"/>
    <property type="project" value="UniProtKB-UniRule"/>
</dbReference>
<keyword evidence="6 7" id="KW-0472">Membrane</keyword>
<comment type="subcellular location">
    <subcellularLocation>
        <location evidence="7">Cell membrane</location>
        <topology evidence="7">Multi-pass membrane protein</topology>
    </subcellularLocation>
    <subcellularLocation>
        <location evidence="1">Membrane</location>
        <topology evidence="1">Multi-pass membrane protein</topology>
    </subcellularLocation>
</comment>
<comment type="similarity">
    <text evidence="2 7">Belongs to the glycosyltransferase 4 family. MraY subfamily.</text>
</comment>
<dbReference type="HAMAP" id="MF_00038">
    <property type="entry name" value="MraY"/>
    <property type="match status" value="1"/>
</dbReference>
<dbReference type="GO" id="GO:0071555">
    <property type="term" value="P:cell wall organization"/>
    <property type="evidence" value="ECO:0007669"/>
    <property type="project" value="UniProtKB-KW"/>
</dbReference>
<keyword evidence="7 9" id="KW-0479">Metal-binding</keyword>
<keyword evidence="3 7" id="KW-0808">Transferase</keyword>
<feature type="transmembrane region" description="Helical" evidence="7">
    <location>
        <begin position="147"/>
        <end position="164"/>
    </location>
</feature>
<dbReference type="GO" id="GO:0051301">
    <property type="term" value="P:cell division"/>
    <property type="evidence" value="ECO:0007669"/>
    <property type="project" value="UniProtKB-KW"/>
</dbReference>
<dbReference type="NCBIfam" id="TIGR00445">
    <property type="entry name" value="mraY"/>
    <property type="match status" value="1"/>
</dbReference>
<dbReference type="GO" id="GO:0051992">
    <property type="term" value="F:UDP-N-acetylmuramoyl-L-alanyl-D-glutamyl-meso-2,6-diaminopimelyl-D-alanyl-D-alanine:undecaprenyl-phosphate transferase activity"/>
    <property type="evidence" value="ECO:0007669"/>
    <property type="project" value="RHEA"/>
</dbReference>
<feature type="transmembrane region" description="Helical" evidence="7">
    <location>
        <begin position="49"/>
        <end position="70"/>
    </location>
</feature>
<keyword evidence="7" id="KW-0573">Peptidoglycan synthesis</keyword>
<evidence type="ECO:0000313" key="11">
    <source>
        <dbReference type="Proteomes" id="UP000178951"/>
    </source>
</evidence>
<dbReference type="GO" id="GO:0008360">
    <property type="term" value="P:regulation of cell shape"/>
    <property type="evidence" value="ECO:0007669"/>
    <property type="project" value="UniProtKB-KW"/>
</dbReference>
<keyword evidence="4 7" id="KW-0812">Transmembrane</keyword>
<keyword evidence="7" id="KW-1003">Cell membrane</keyword>
<keyword evidence="7 9" id="KW-0460">Magnesium</keyword>
<comment type="caution">
    <text evidence="10">The sequence shown here is derived from an EMBL/GenBank/DDBJ whole genome shotgun (WGS) entry which is preliminary data.</text>
</comment>
<evidence type="ECO:0000313" key="10">
    <source>
        <dbReference type="EMBL" id="OGC33791.1"/>
    </source>
</evidence>
<dbReference type="GO" id="GO:0005886">
    <property type="term" value="C:plasma membrane"/>
    <property type="evidence" value="ECO:0007669"/>
    <property type="project" value="UniProtKB-SubCell"/>
</dbReference>
<dbReference type="InterPro" id="IPR018480">
    <property type="entry name" value="PNAcMuramoyl-5peptid_Trfase_CS"/>
</dbReference>
<gene>
    <name evidence="7" type="primary">mraY</name>
    <name evidence="10" type="ORF">A2311_01990</name>
</gene>
<organism evidence="10 11">
    <name type="scientific">candidate division WOR-1 bacterium RIFOXYB2_FULL_48_7</name>
    <dbReference type="NCBI Taxonomy" id="1802583"/>
    <lineage>
        <taxon>Bacteria</taxon>
        <taxon>Bacillati</taxon>
        <taxon>Saganbacteria</taxon>
    </lineage>
</organism>
<dbReference type="GO" id="GO:0008963">
    <property type="term" value="F:phospho-N-acetylmuramoyl-pentapeptide-transferase activity"/>
    <property type="evidence" value="ECO:0007669"/>
    <property type="project" value="UniProtKB-UniRule"/>
</dbReference>
<feature type="binding site" evidence="9">
    <location>
        <position position="226"/>
    </location>
    <ligand>
        <name>Mg(2+)</name>
        <dbReference type="ChEBI" id="CHEBI:18420"/>
    </ligand>
</feature>
<keyword evidence="7" id="KW-0131">Cell cycle</keyword>
<feature type="transmembrane region" description="Helical" evidence="7">
    <location>
        <begin position="294"/>
        <end position="314"/>
    </location>
</feature>
<dbReference type="AlphaFoldDB" id="A0A1F4TM29"/>
<evidence type="ECO:0000256" key="6">
    <source>
        <dbReference type="ARBA" id="ARBA00023136"/>
    </source>
</evidence>
<feature type="transmembrane region" description="Helical" evidence="7">
    <location>
        <begin position="76"/>
        <end position="96"/>
    </location>
</feature>
<dbReference type="CDD" id="cd06852">
    <property type="entry name" value="GT_MraY"/>
    <property type="match status" value="1"/>
</dbReference>
<accession>A0A1F4TM29</accession>
<dbReference type="GO" id="GO:0046872">
    <property type="term" value="F:metal ion binding"/>
    <property type="evidence" value="ECO:0007669"/>
    <property type="project" value="UniProtKB-KW"/>
</dbReference>
<dbReference type="PROSITE" id="PS01347">
    <property type="entry name" value="MRAY_1"/>
    <property type="match status" value="1"/>
</dbReference>
<keyword evidence="7" id="KW-0961">Cell wall biogenesis/degradation</keyword>
<evidence type="ECO:0000256" key="8">
    <source>
        <dbReference type="NCBIfam" id="TIGR00445"/>
    </source>
</evidence>
<feature type="transmembrane region" description="Helical" evidence="7">
    <location>
        <begin position="171"/>
        <end position="190"/>
    </location>
</feature>
<comment type="catalytic activity">
    <reaction evidence="7">
        <text>UDP-N-acetyl-alpha-D-muramoyl-L-alanyl-gamma-D-glutamyl-meso-2,6-diaminopimeloyl-D-alanyl-D-alanine + di-trans,octa-cis-undecaprenyl phosphate = di-trans,octa-cis-undecaprenyl diphospho-N-acetyl-alpha-D-muramoyl-L-alanyl-D-glutamyl-meso-2,6-diaminopimeloyl-D-alanyl-D-alanine + UMP</text>
        <dbReference type="Rhea" id="RHEA:28386"/>
        <dbReference type="ChEBI" id="CHEBI:57865"/>
        <dbReference type="ChEBI" id="CHEBI:60392"/>
        <dbReference type="ChEBI" id="CHEBI:61386"/>
        <dbReference type="ChEBI" id="CHEBI:61387"/>
        <dbReference type="EC" id="2.7.8.13"/>
    </reaction>
</comment>
<comment type="cofactor">
    <cofactor evidence="7 9">
        <name>Mg(2+)</name>
        <dbReference type="ChEBI" id="CHEBI:18420"/>
    </cofactor>
</comment>
<feature type="transmembrane region" description="Helical" evidence="7">
    <location>
        <begin position="249"/>
        <end position="273"/>
    </location>
</feature>
<feature type="transmembrane region" description="Helical" evidence="7">
    <location>
        <begin position="222"/>
        <end position="243"/>
    </location>
</feature>
<evidence type="ECO:0000256" key="2">
    <source>
        <dbReference type="ARBA" id="ARBA00005583"/>
    </source>
</evidence>